<dbReference type="Pfam" id="PF00149">
    <property type="entry name" value="Metallophos"/>
    <property type="match status" value="1"/>
</dbReference>
<dbReference type="GO" id="GO:0048193">
    <property type="term" value="P:Golgi vesicle transport"/>
    <property type="evidence" value="ECO:0007669"/>
    <property type="project" value="InterPro"/>
</dbReference>
<keyword evidence="11" id="KW-1185">Reference proteome</keyword>
<dbReference type="InterPro" id="IPR024096">
    <property type="entry name" value="NO_sig/Golgi_transp_ligand-bd"/>
</dbReference>
<evidence type="ECO:0000313" key="11">
    <source>
        <dbReference type="Proteomes" id="UP001255856"/>
    </source>
</evidence>
<dbReference type="InterPro" id="IPR029052">
    <property type="entry name" value="Metallo-depent_PP-like"/>
</dbReference>
<evidence type="ECO:0000256" key="2">
    <source>
        <dbReference type="ARBA" id="ARBA00004240"/>
    </source>
</evidence>
<keyword evidence="7" id="KW-0333">Golgi apparatus</keyword>
<dbReference type="AlphaFoldDB" id="A0AAD9IEU1"/>
<dbReference type="GO" id="GO:0005794">
    <property type="term" value="C:Golgi apparatus"/>
    <property type="evidence" value="ECO:0007669"/>
    <property type="project" value="UniProtKB-SubCell"/>
</dbReference>
<evidence type="ECO:0000256" key="6">
    <source>
        <dbReference type="ARBA" id="ARBA00022892"/>
    </source>
</evidence>
<evidence type="ECO:0000256" key="4">
    <source>
        <dbReference type="ARBA" id="ARBA00022448"/>
    </source>
</evidence>
<evidence type="ECO:0000256" key="5">
    <source>
        <dbReference type="ARBA" id="ARBA00022824"/>
    </source>
</evidence>
<proteinExistence type="inferred from homology"/>
<dbReference type="SUPFAM" id="SSF56300">
    <property type="entry name" value="Metallo-dependent phosphatases"/>
    <property type="match status" value="1"/>
</dbReference>
<sequence length="750" mass="82815">MLHRRFARSSQRLQAAGGHDPNFEDYFGEAEDWAAAPGADAGSSAASHAPSPPASPPPAQWLEVGGPLGRVPAPEFWMGGEGFGSVRGPRGEPDWTLPISDDRVDGYSVYIMERAWQRALQLHDENQKRARNRFVLANVTARLLQQLSAADRAAAGAGRDPRFFVPPWMRAEQILSDRMEEINALAARLEAHVEARADDVLDQVVEEHLRMVEEIRAHAHDGHSLANQAYVPADQTPGLDGPRSERQRRREVAAFEGVGLDFLVRVLPGARDVYPELELVDREEAKVPIHATLRRRQLVNKRVVVIGDVHGCSAELERLLDAIVRPDDCVVIVGDLVNKGPDSPGVLSLVRRRGIRAVRGNHDDQALAAWQAWREGKPIPKLKKHGWVPGVPAELMATLENLPFTLDLEGYQATVVHGGLIPGLPLKQQHLEEMFTMRDLIPESTEKSQAQAWLANAVAGTGKAWAEVWSGPEHLIFGHDAARRLQRQPFATGLDTGCVYGGQLTALILPALGEDGKPLADGAEQALPSGPDWTHESISLNGGKGIQAELVSLQSAQVYSDKFLKLEEAKQREEAAGEHTLVENSEILTLTYGSIVRQLVSDYEDVEEVNKQLDKMGWNIGQRLIDEYLARSKTAACNDFREVAERIARQGFRMFLNANASVTGWSQDGKSCRIVLEENPLNDFVELPEQLKGLHYSNILCGVIRGALEMVNIEASCHFVKDVLRGDETTEMQLSFLTAEPEAYPFKDDE</sequence>
<dbReference type="Proteomes" id="UP001255856">
    <property type="component" value="Unassembled WGS sequence"/>
</dbReference>
<keyword evidence="4" id="KW-0813">Transport</keyword>
<dbReference type="SUPFAM" id="SSF111126">
    <property type="entry name" value="Ligand-binding domain in the NO signalling and Golgi transport"/>
    <property type="match status" value="1"/>
</dbReference>
<dbReference type="InterPro" id="IPR016721">
    <property type="entry name" value="Bet3"/>
</dbReference>
<dbReference type="InterPro" id="IPR004843">
    <property type="entry name" value="Calcineurin-like_PHP"/>
</dbReference>
<feature type="compositionally biased region" description="Pro residues" evidence="8">
    <location>
        <begin position="50"/>
        <end position="59"/>
    </location>
</feature>
<feature type="domain" description="Calcineurin-like phosphoesterase" evidence="9">
    <location>
        <begin position="302"/>
        <end position="486"/>
    </location>
</feature>
<keyword evidence="6" id="KW-0931">ER-Golgi transport</keyword>
<evidence type="ECO:0000256" key="3">
    <source>
        <dbReference type="ARBA" id="ARBA00006218"/>
    </source>
</evidence>
<dbReference type="PANTHER" id="PTHR13048">
    <property type="entry name" value="TRAFFICKING PROTEIN PARTICLE COMPLEX SUBUNIT 3"/>
    <property type="match status" value="1"/>
</dbReference>
<evidence type="ECO:0000313" key="10">
    <source>
        <dbReference type="EMBL" id="KAK2077046.1"/>
    </source>
</evidence>
<comment type="caution">
    <text evidence="10">The sequence shown here is derived from an EMBL/GenBank/DDBJ whole genome shotgun (WGS) entry which is preliminary data.</text>
</comment>
<dbReference type="CDD" id="cd14942">
    <property type="entry name" value="TRAPPC3_bet3"/>
    <property type="match status" value="1"/>
</dbReference>
<gene>
    <name evidence="10" type="ORF">QBZ16_005274</name>
</gene>
<dbReference type="GO" id="GO:0016787">
    <property type="term" value="F:hydrolase activity"/>
    <property type="evidence" value="ECO:0007669"/>
    <property type="project" value="InterPro"/>
</dbReference>
<feature type="compositionally biased region" description="Low complexity" evidence="8">
    <location>
        <begin position="34"/>
        <end position="49"/>
    </location>
</feature>
<feature type="region of interest" description="Disordered" evidence="8">
    <location>
        <begin position="1"/>
        <end position="65"/>
    </location>
</feature>
<dbReference type="GO" id="GO:0016236">
    <property type="term" value="P:macroautophagy"/>
    <property type="evidence" value="ECO:0007669"/>
    <property type="project" value="UniProtKB-ARBA"/>
</dbReference>
<comment type="similarity">
    <text evidence="3">Belongs to the TRAPP small subunits family. BET3 subfamily.</text>
</comment>
<keyword evidence="5" id="KW-0256">Endoplasmic reticulum</keyword>
<organism evidence="10 11">
    <name type="scientific">Prototheca wickerhamii</name>
    <dbReference type="NCBI Taxonomy" id="3111"/>
    <lineage>
        <taxon>Eukaryota</taxon>
        <taxon>Viridiplantae</taxon>
        <taxon>Chlorophyta</taxon>
        <taxon>core chlorophytes</taxon>
        <taxon>Trebouxiophyceae</taxon>
        <taxon>Chlorellales</taxon>
        <taxon>Chlorellaceae</taxon>
        <taxon>Prototheca</taxon>
    </lineage>
</organism>
<evidence type="ECO:0000256" key="1">
    <source>
        <dbReference type="ARBA" id="ARBA00004222"/>
    </source>
</evidence>
<accession>A0AAD9IEU1</accession>
<evidence type="ECO:0000256" key="8">
    <source>
        <dbReference type="SAM" id="MobiDB-lite"/>
    </source>
</evidence>
<evidence type="ECO:0000256" key="7">
    <source>
        <dbReference type="ARBA" id="ARBA00023034"/>
    </source>
</evidence>
<dbReference type="EMBL" id="JASFZW010000008">
    <property type="protein sequence ID" value="KAK2077046.1"/>
    <property type="molecule type" value="Genomic_DNA"/>
</dbReference>
<dbReference type="Gene3D" id="3.60.21.10">
    <property type="match status" value="1"/>
</dbReference>
<dbReference type="CDD" id="cd00144">
    <property type="entry name" value="MPP_PPP_family"/>
    <property type="match status" value="1"/>
</dbReference>
<dbReference type="Pfam" id="PF04051">
    <property type="entry name" value="TRAPP"/>
    <property type="match status" value="1"/>
</dbReference>
<protein>
    <recommendedName>
        <fullName evidence="9">Calcineurin-like phosphoesterase domain-containing protein</fullName>
    </recommendedName>
</protein>
<name>A0AAD9IEU1_PROWI</name>
<dbReference type="GO" id="GO:0005783">
    <property type="term" value="C:endoplasmic reticulum"/>
    <property type="evidence" value="ECO:0007669"/>
    <property type="project" value="UniProtKB-SubCell"/>
</dbReference>
<dbReference type="GO" id="GO:0030008">
    <property type="term" value="C:TRAPP complex"/>
    <property type="evidence" value="ECO:0007669"/>
    <property type="project" value="InterPro"/>
</dbReference>
<evidence type="ECO:0000259" key="9">
    <source>
        <dbReference type="Pfam" id="PF00149"/>
    </source>
</evidence>
<dbReference type="FunFam" id="3.30.1380.20:FF:000001">
    <property type="entry name" value="Trafficking protein particle complex subunit BET3"/>
    <property type="match status" value="1"/>
</dbReference>
<dbReference type="InterPro" id="IPR007194">
    <property type="entry name" value="TRAPP_component"/>
</dbReference>
<reference evidence="10" key="1">
    <citation type="submission" date="2021-01" db="EMBL/GenBank/DDBJ databases">
        <authorList>
            <person name="Eckstrom K.M.E."/>
        </authorList>
    </citation>
    <scope>NUCLEOTIDE SEQUENCE</scope>
    <source>
        <strain evidence="10">UVCC 0001</strain>
    </source>
</reference>
<comment type="subcellular location">
    <subcellularLocation>
        <location evidence="2">Endoplasmic reticulum</location>
    </subcellularLocation>
    <subcellularLocation>
        <location evidence="1">Golgi apparatus</location>
        <location evidence="1">cis-Golgi network</location>
    </subcellularLocation>
</comment>
<dbReference type="Gene3D" id="3.30.1380.20">
    <property type="entry name" value="Trafficking protein particle complex subunit 3"/>
    <property type="match status" value="1"/>
</dbReference>